<comment type="caution">
    <text evidence="1">The sequence shown here is derived from an EMBL/GenBank/DDBJ whole genome shotgun (WGS) entry which is preliminary data.</text>
</comment>
<sequence length="253" mass="27911">MLRTRVIPCLLLQGEVLVKTKRFKSPRYIGDPINTVRIFNELEVDELCILDIAASRNHKPPNFELLQTITNECFMPLSYGGGINSLSQAEQLFTMGFEKIVLNSSAHANPNLVKQISEKYGSQAVIVSVDVKKDWLKRRFVMTGCGSRKTPRNLVDWLLYMQDLGAGEILLTDIDNEGCWSGFDIDLYRQATDVLSVPVIANGGCDSIDSIAKVVKEGRVSAVGLGNMVVYQAKDMGVLVNFPDKVALGAALK</sequence>
<gene>
    <name evidence="1" type="ORF">CWI82_02990</name>
</gene>
<dbReference type="Proteomes" id="UP000293092">
    <property type="component" value="Unassembled WGS sequence"/>
</dbReference>
<keyword evidence="2" id="KW-1185">Reference proteome</keyword>
<evidence type="ECO:0000313" key="2">
    <source>
        <dbReference type="Proteomes" id="UP000293092"/>
    </source>
</evidence>
<organism evidence="1 2">
    <name type="scientific">Pseudidiomarina tainanensis</name>
    <dbReference type="NCBI Taxonomy" id="502365"/>
    <lineage>
        <taxon>Bacteria</taxon>
        <taxon>Pseudomonadati</taxon>
        <taxon>Pseudomonadota</taxon>
        <taxon>Gammaproteobacteria</taxon>
        <taxon>Alteromonadales</taxon>
        <taxon>Idiomarinaceae</taxon>
        <taxon>Pseudidiomarina</taxon>
    </lineage>
</organism>
<reference evidence="1" key="1">
    <citation type="submission" date="2017-11" db="EMBL/GenBank/DDBJ databases">
        <title>Comparative genomic and phylogenomic analyses of the family Idiomarinaceae.</title>
        <authorList>
            <person name="Liu Y."/>
            <person name="Shao Z."/>
        </authorList>
    </citation>
    <scope>NUCLEOTIDE SEQUENCE</scope>
    <source>
        <strain evidence="1">PIN1</strain>
    </source>
</reference>
<name>A0ACD2HIQ7_9GAMM</name>
<evidence type="ECO:0000313" key="1">
    <source>
        <dbReference type="EMBL" id="RZQ56291.1"/>
    </source>
</evidence>
<proteinExistence type="predicted"/>
<protein>
    <submittedName>
        <fullName evidence="1">Imidazole glycerol phosphate synthase subunit HisF</fullName>
    </submittedName>
</protein>
<dbReference type="EMBL" id="PIQJ01000001">
    <property type="protein sequence ID" value="RZQ56291.1"/>
    <property type="molecule type" value="Genomic_DNA"/>
</dbReference>
<accession>A0ACD2HIQ7</accession>